<organism evidence="1 2">
    <name type="scientific">Phaseolus vulgaris</name>
    <name type="common">Kidney bean</name>
    <name type="synonym">French bean</name>
    <dbReference type="NCBI Taxonomy" id="3885"/>
    <lineage>
        <taxon>Eukaryota</taxon>
        <taxon>Viridiplantae</taxon>
        <taxon>Streptophyta</taxon>
        <taxon>Embryophyta</taxon>
        <taxon>Tracheophyta</taxon>
        <taxon>Spermatophyta</taxon>
        <taxon>Magnoliopsida</taxon>
        <taxon>eudicotyledons</taxon>
        <taxon>Gunneridae</taxon>
        <taxon>Pentapetalae</taxon>
        <taxon>rosids</taxon>
        <taxon>fabids</taxon>
        <taxon>Fabales</taxon>
        <taxon>Fabaceae</taxon>
        <taxon>Papilionoideae</taxon>
        <taxon>50 kb inversion clade</taxon>
        <taxon>NPAAA clade</taxon>
        <taxon>indigoferoid/millettioid clade</taxon>
        <taxon>Phaseoleae</taxon>
        <taxon>Phaseolus</taxon>
    </lineage>
</organism>
<evidence type="ECO:0008006" key="3">
    <source>
        <dbReference type="Google" id="ProtNLM"/>
    </source>
</evidence>
<evidence type="ECO:0000313" key="1">
    <source>
        <dbReference type="EMBL" id="ESW25878.1"/>
    </source>
</evidence>
<proteinExistence type="predicted"/>
<dbReference type="OrthoDB" id="1436861at2759"/>
<feature type="non-terminal residue" evidence="1">
    <location>
        <position position="1"/>
    </location>
</feature>
<protein>
    <recommendedName>
        <fullName evidence="3">Retrovirus-related Pol polyprotein from transposon TNT 1-94</fullName>
    </recommendedName>
</protein>
<sequence length="231" mass="26657">VELVIKTHRLHRFFVHPLIPSQYLSLSDCDLGIENPEYSAWETQDQLLLSWLQSSLSASFLARVIGCKHSFQLWEKIHLHFNSQTKAKAQQRNMKKGDRPINKFLLCLKTLVHSLNSIGYPVSEHEQLDILIEGLPVEYESFISLINSKPDLFSFDEIESLLVAQEARIEKFKQSRGYFHCGRGGRRGGRNGRVSIHCQICNKYGHTTSICYHRLNPTYSFTCSFHKQKSC</sequence>
<dbReference type="AlphaFoldDB" id="V7C936"/>
<dbReference type="eggNOG" id="KOG0017">
    <property type="taxonomic scope" value="Eukaryota"/>
</dbReference>
<dbReference type="Proteomes" id="UP000000226">
    <property type="component" value="Chromosome 3"/>
</dbReference>
<dbReference type="PANTHER" id="PTHR47481:SF30">
    <property type="entry name" value="CCHC-TYPE DOMAIN-CONTAINING PROTEIN"/>
    <property type="match status" value="1"/>
</dbReference>
<reference evidence="2" key="1">
    <citation type="journal article" date="2014" name="Nat. Genet.">
        <title>A reference genome for common bean and genome-wide analysis of dual domestications.</title>
        <authorList>
            <person name="Schmutz J."/>
            <person name="McClean P.E."/>
            <person name="Mamidi S."/>
            <person name="Wu G.A."/>
            <person name="Cannon S.B."/>
            <person name="Grimwood J."/>
            <person name="Jenkins J."/>
            <person name="Shu S."/>
            <person name="Song Q."/>
            <person name="Chavarro C."/>
            <person name="Torres-Torres M."/>
            <person name="Geffroy V."/>
            <person name="Moghaddam S.M."/>
            <person name="Gao D."/>
            <person name="Abernathy B."/>
            <person name="Barry K."/>
            <person name="Blair M."/>
            <person name="Brick M.A."/>
            <person name="Chovatia M."/>
            <person name="Gepts P."/>
            <person name="Goodstein D.M."/>
            <person name="Gonzales M."/>
            <person name="Hellsten U."/>
            <person name="Hyten D.L."/>
            <person name="Jia G."/>
            <person name="Kelly J.D."/>
            <person name="Kudrna D."/>
            <person name="Lee R."/>
            <person name="Richard M.M."/>
            <person name="Miklas P.N."/>
            <person name="Osorno J.M."/>
            <person name="Rodrigues J."/>
            <person name="Thareau V."/>
            <person name="Urrea C.A."/>
            <person name="Wang M."/>
            <person name="Yu Y."/>
            <person name="Zhang M."/>
            <person name="Wing R.A."/>
            <person name="Cregan P.B."/>
            <person name="Rokhsar D.S."/>
            <person name="Jackson S.A."/>
        </authorList>
    </citation>
    <scope>NUCLEOTIDE SEQUENCE [LARGE SCALE GENOMIC DNA]</scope>
    <source>
        <strain evidence="2">cv. G19833</strain>
    </source>
</reference>
<keyword evidence="2" id="KW-1185">Reference proteome</keyword>
<evidence type="ECO:0000313" key="2">
    <source>
        <dbReference type="Proteomes" id="UP000000226"/>
    </source>
</evidence>
<dbReference type="Pfam" id="PF14223">
    <property type="entry name" value="Retrotran_gag_2"/>
    <property type="match status" value="1"/>
</dbReference>
<dbReference type="Gramene" id="ESW25878">
    <property type="protein sequence ID" value="ESW25878"/>
    <property type="gene ID" value="PHAVU_003G073100g"/>
</dbReference>
<gene>
    <name evidence="1" type="ORF">PHAVU_003G073100g</name>
</gene>
<name>V7C936_PHAVU</name>
<dbReference type="EMBL" id="CM002290">
    <property type="protein sequence ID" value="ESW25878.1"/>
    <property type="molecule type" value="Genomic_DNA"/>
</dbReference>
<accession>V7C936</accession>
<dbReference type="PANTHER" id="PTHR47481">
    <property type="match status" value="1"/>
</dbReference>